<dbReference type="AlphaFoldDB" id="A0A0H3AXE6"/>
<name>A0A0H3AXE6_RICRS</name>
<evidence type="ECO:0000256" key="1">
    <source>
        <dbReference type="SAM" id="MobiDB-lite"/>
    </source>
</evidence>
<accession>A0A0H3AXE6</accession>
<dbReference type="EMBL" id="CP000848">
    <property type="protein sequence ID" value="ABV76432.1"/>
    <property type="molecule type" value="Genomic_DNA"/>
</dbReference>
<dbReference type="Proteomes" id="UP000006832">
    <property type="component" value="Chromosome"/>
</dbReference>
<feature type="compositionally biased region" description="Polar residues" evidence="1">
    <location>
        <begin position="129"/>
        <end position="138"/>
    </location>
</feature>
<protein>
    <submittedName>
        <fullName evidence="2">Uncharacterized protein</fullName>
    </submittedName>
</protein>
<reference evidence="3" key="1">
    <citation type="submission" date="2007-09" db="EMBL/GenBank/DDBJ databases">
        <title>Complete genome sequence of Rickettsia rickettsii.</title>
        <authorList>
            <person name="Madan A."/>
            <person name="Fahey J."/>
            <person name="Helton E."/>
            <person name="Ketteman M."/>
            <person name="Madan A."/>
            <person name="Rodrigues S."/>
            <person name="Sanchez A."/>
            <person name="Dasch G."/>
            <person name="Eremeeva M."/>
        </authorList>
    </citation>
    <scope>NUCLEOTIDE SEQUENCE [LARGE SCALE GENOMIC DNA]</scope>
    <source>
        <strain evidence="3">Sheila Smith</strain>
    </source>
</reference>
<proteinExistence type="predicted"/>
<dbReference type="KEGG" id="rri:A1G_04660"/>
<dbReference type="RefSeq" id="WP_012151005.1">
    <property type="nucleotide sequence ID" value="NC_009882.1"/>
</dbReference>
<gene>
    <name evidence="2" type="ordered locus">A1G_04660</name>
</gene>
<feature type="region of interest" description="Disordered" evidence="1">
    <location>
        <begin position="109"/>
        <end position="145"/>
    </location>
</feature>
<evidence type="ECO:0000313" key="2">
    <source>
        <dbReference type="EMBL" id="ABV76432.1"/>
    </source>
</evidence>
<dbReference type="HOGENOM" id="CLU_1957891_0_0_5"/>
<sequence>MSKFCCISCDLIINKATKNVDLHFTNKSKQKHLIPLNITTSGGNGVGYEWDLIDVIRKNPDWLEDLLGKTAYAKYNALSEQEKKIAINGIVRYIGKGELKIKDTLLKINPEKEQSKDKEHEPLKKQRQKQLTADTSSIEAEAKNEPRQKIIAAKYNGKL</sequence>
<organism evidence="2 3">
    <name type="scientific">Rickettsia rickettsii (strain Sheila Smith)</name>
    <dbReference type="NCBI Taxonomy" id="392021"/>
    <lineage>
        <taxon>Bacteria</taxon>
        <taxon>Pseudomonadati</taxon>
        <taxon>Pseudomonadota</taxon>
        <taxon>Alphaproteobacteria</taxon>
        <taxon>Rickettsiales</taxon>
        <taxon>Rickettsiaceae</taxon>
        <taxon>Rickettsieae</taxon>
        <taxon>Rickettsia</taxon>
        <taxon>spotted fever group</taxon>
    </lineage>
</organism>
<evidence type="ECO:0000313" key="3">
    <source>
        <dbReference type="Proteomes" id="UP000006832"/>
    </source>
</evidence>
<feature type="compositionally biased region" description="Basic and acidic residues" evidence="1">
    <location>
        <begin position="109"/>
        <end position="124"/>
    </location>
</feature>
<dbReference type="GeneID" id="79937536"/>